<proteinExistence type="predicted"/>
<dbReference type="STRING" id="741276.A0A2S5BF46"/>
<sequence length="437" mass="47325">FLAPPPSRASGRIFQHPLAPAHRPSYDPSRYTRAHRREQSATKNIEVICENIVHSGSLPSADCLRIGLVAYRDYPPQDNSYVTKSFPFTSSVPTMKEQLKSLYASGGGDGPEAVTAGIKAALELDWRPHATKMCVLIADAPCHGIGEYGDGFPQGGPDGEDPLILTRQMAAAGIPLFVVACEPALSGYQFGLDIFNAFTVITSALLVPLTTASLLSHVIVGSALEHLEMERLIHEVGQAVAERIHAGLQTVDDVARELHERLLLRGEETKQLKFESIHRETEESRHNVEVFVNAPDLQAAKPQLKKIRGSRFTEKYLQSRYNSSYSRSFGSTPDIIYPSLPPRPGGLAASTAAASKLSTSPRRKVISEFKPFSASGLSVADAPLGIANAPNSAPAEMADDEVEKLAQSVELRFAGISLEQAKRITIASAWRTAPPRA</sequence>
<dbReference type="EMBL" id="PJQD01000015">
    <property type="protein sequence ID" value="POY75398.1"/>
    <property type="molecule type" value="Genomic_DNA"/>
</dbReference>
<dbReference type="InterPro" id="IPR052969">
    <property type="entry name" value="Thr-specific_kinase-like"/>
</dbReference>
<comment type="caution">
    <text evidence="1">The sequence shown here is derived from an EMBL/GenBank/DDBJ whole genome shotgun (WGS) entry which is preliminary data.</text>
</comment>
<dbReference type="SUPFAM" id="SSF53300">
    <property type="entry name" value="vWA-like"/>
    <property type="match status" value="1"/>
</dbReference>
<gene>
    <name evidence="1" type="ORF">BMF94_1468</name>
</gene>
<dbReference type="InterPro" id="IPR036465">
    <property type="entry name" value="vWFA_dom_sf"/>
</dbReference>
<dbReference type="PANTHER" id="PTHR47763:SF1">
    <property type="entry name" value="DUF659 DOMAIN-CONTAINING PROTEIN"/>
    <property type="match status" value="1"/>
</dbReference>
<evidence type="ECO:0008006" key="3">
    <source>
        <dbReference type="Google" id="ProtNLM"/>
    </source>
</evidence>
<evidence type="ECO:0000313" key="2">
    <source>
        <dbReference type="Proteomes" id="UP000237144"/>
    </source>
</evidence>
<dbReference type="PANTHER" id="PTHR47763">
    <property type="entry name" value="ALPHA-PROTEIN KINASE VWKA"/>
    <property type="match status" value="1"/>
</dbReference>
<dbReference type="GO" id="GO:0005737">
    <property type="term" value="C:cytoplasm"/>
    <property type="evidence" value="ECO:0007669"/>
    <property type="project" value="TreeGrafter"/>
</dbReference>
<protein>
    <recommendedName>
        <fullName evidence="3">VWFA domain-containing protein</fullName>
    </recommendedName>
</protein>
<feature type="non-terminal residue" evidence="1">
    <location>
        <position position="1"/>
    </location>
</feature>
<dbReference type="AlphaFoldDB" id="A0A2S5BF46"/>
<name>A0A2S5BF46_9BASI</name>
<dbReference type="Gene3D" id="3.40.50.410">
    <property type="entry name" value="von Willebrand factor, type A domain"/>
    <property type="match status" value="1"/>
</dbReference>
<evidence type="ECO:0000313" key="1">
    <source>
        <dbReference type="EMBL" id="POY75398.1"/>
    </source>
</evidence>
<reference evidence="1 2" key="1">
    <citation type="journal article" date="2018" name="Front. Microbiol.">
        <title>Prospects for Fungal Bioremediation of Acidic Radioactive Waste Sites: Characterization and Genome Sequence of Rhodotorula taiwanensis MD1149.</title>
        <authorList>
            <person name="Tkavc R."/>
            <person name="Matrosova V.Y."/>
            <person name="Grichenko O.E."/>
            <person name="Gostincar C."/>
            <person name="Volpe R.P."/>
            <person name="Klimenkova P."/>
            <person name="Gaidamakova E.K."/>
            <person name="Zhou C.E."/>
            <person name="Stewart B.J."/>
            <person name="Lyman M.G."/>
            <person name="Malfatti S.A."/>
            <person name="Rubinfeld B."/>
            <person name="Courtot M."/>
            <person name="Singh J."/>
            <person name="Dalgard C.L."/>
            <person name="Hamilton T."/>
            <person name="Frey K.G."/>
            <person name="Gunde-Cimerman N."/>
            <person name="Dugan L."/>
            <person name="Daly M.J."/>
        </authorList>
    </citation>
    <scope>NUCLEOTIDE SEQUENCE [LARGE SCALE GENOMIC DNA]</scope>
    <source>
        <strain evidence="1 2">MD1149</strain>
    </source>
</reference>
<dbReference type="Proteomes" id="UP000237144">
    <property type="component" value="Unassembled WGS sequence"/>
</dbReference>
<dbReference type="OrthoDB" id="301415at2759"/>
<dbReference type="GO" id="GO:0004674">
    <property type="term" value="F:protein serine/threonine kinase activity"/>
    <property type="evidence" value="ECO:0007669"/>
    <property type="project" value="TreeGrafter"/>
</dbReference>
<keyword evidence="2" id="KW-1185">Reference proteome</keyword>
<organism evidence="1 2">
    <name type="scientific">Rhodotorula taiwanensis</name>
    <dbReference type="NCBI Taxonomy" id="741276"/>
    <lineage>
        <taxon>Eukaryota</taxon>
        <taxon>Fungi</taxon>
        <taxon>Dikarya</taxon>
        <taxon>Basidiomycota</taxon>
        <taxon>Pucciniomycotina</taxon>
        <taxon>Microbotryomycetes</taxon>
        <taxon>Sporidiobolales</taxon>
        <taxon>Sporidiobolaceae</taxon>
        <taxon>Rhodotorula</taxon>
    </lineage>
</organism>
<accession>A0A2S5BF46</accession>